<reference evidence="2" key="2">
    <citation type="submission" date="2025-08" db="UniProtKB">
        <authorList>
            <consortium name="RefSeq"/>
        </authorList>
    </citation>
    <scope>IDENTIFICATION</scope>
    <source>
        <tissue evidence="2">Leaf</tissue>
    </source>
</reference>
<sequence length="383" mass="43489">MVERQFNNKVKTIRSDNAFELGSGKVQLEFFESQGYPHGKKGYKVLNLKNLKPFISRDVVFHEEFFPFASIKSNSSSEISLPTAKVSASNQTLETLPFAIRPHTKASQEPTESSIDFCSSPISSNHPSIPIPYISPSRFSPDSPVTSSQPHTSALVFTSLDSDSMMDWTVFYQSTYAKHIVQYTRTDYLHVTHHPGWQEAIDKEFEALELNKTWEVVELPPRRKALRCKWVYKVKQHSDGSVERLKARLVIRGDIQKKGIDFNETFSPVVKMTTIRCILATAVKKGWGLYQLNVNNAFLHGDINEEVYMKFPPGVVPLSPTHACKLKKSIYGLRQVSRSSISILAIYVDDILLTGNDNAELHALKEFLNQEFKLKISGTYIYF</sequence>
<reference evidence="1" key="1">
    <citation type="journal article" date="2014" name="Nat. Commun.">
        <title>The tobacco genome sequence and its comparison with those of tomato and potato.</title>
        <authorList>
            <person name="Sierro N."/>
            <person name="Battey J.N."/>
            <person name="Ouadi S."/>
            <person name="Bakaher N."/>
            <person name="Bovet L."/>
            <person name="Willig A."/>
            <person name="Goepfert S."/>
            <person name="Peitsch M.C."/>
            <person name="Ivanov N.V."/>
        </authorList>
    </citation>
    <scope>NUCLEOTIDE SEQUENCE [LARGE SCALE GENOMIC DNA]</scope>
</reference>
<accession>A0AC58USQ2</accession>
<protein>
    <submittedName>
        <fullName evidence="2">Uncharacterized protein LOC142182254</fullName>
    </submittedName>
</protein>
<keyword evidence="1" id="KW-1185">Reference proteome</keyword>
<evidence type="ECO:0000313" key="2">
    <source>
        <dbReference type="RefSeq" id="XP_075112512.1"/>
    </source>
</evidence>
<proteinExistence type="predicted"/>
<name>A0AC58USQ2_TOBAC</name>
<dbReference type="Proteomes" id="UP000790787">
    <property type="component" value="Chromosome 6"/>
</dbReference>
<evidence type="ECO:0000313" key="1">
    <source>
        <dbReference type="Proteomes" id="UP000790787"/>
    </source>
</evidence>
<gene>
    <name evidence="2" type="primary">LOC142182254</name>
</gene>
<organism evidence="1 2">
    <name type="scientific">Nicotiana tabacum</name>
    <name type="common">Common tobacco</name>
    <dbReference type="NCBI Taxonomy" id="4097"/>
    <lineage>
        <taxon>Eukaryota</taxon>
        <taxon>Viridiplantae</taxon>
        <taxon>Streptophyta</taxon>
        <taxon>Embryophyta</taxon>
        <taxon>Tracheophyta</taxon>
        <taxon>Spermatophyta</taxon>
        <taxon>Magnoliopsida</taxon>
        <taxon>eudicotyledons</taxon>
        <taxon>Gunneridae</taxon>
        <taxon>Pentapetalae</taxon>
        <taxon>asterids</taxon>
        <taxon>lamiids</taxon>
        <taxon>Solanales</taxon>
        <taxon>Solanaceae</taxon>
        <taxon>Nicotianoideae</taxon>
        <taxon>Nicotianeae</taxon>
        <taxon>Nicotiana</taxon>
    </lineage>
</organism>
<dbReference type="RefSeq" id="XP_075112512.1">
    <property type="nucleotide sequence ID" value="XM_075256411.1"/>
</dbReference>